<evidence type="ECO:0000259" key="7">
    <source>
        <dbReference type="Pfam" id="PF25004"/>
    </source>
</evidence>
<dbReference type="GO" id="GO:0003676">
    <property type="term" value="F:nucleic acid binding"/>
    <property type="evidence" value="ECO:0007669"/>
    <property type="project" value="InterPro"/>
</dbReference>
<sequence length="501" mass="52832">MSAGQPLHDTAVLDGLGHDLRAAGYTTDGVAALLGEPANDALGRGVWWPALAATRRAPSRLATVVRLFLLGSDEPEVDVEQAFPSVSADALIANGVLSRASGSTMRAALDIRPHADDVGEYLVVSDQDAMMRAAPVAHDHVLGIGGASVSLARAVIRSPVRRALDIGTGCGIQALHLDAHCEEIVATDTNDRALALAGATAHLNGMSWDLRAGSLFEPVAGERFDLIVSNPPFVVGAGGQDYIYRDSGMVGDTLCADLIRAIPDHLNPGGTAQILANWIVPAEADWQDRVRGWLAGTDLDAWVVQRELADPISYISLWLSDAGESADDAATRGAQWLDWFAETGIAGIGMGLITLRRRHDDDRREPDQVIEEITGAGEEVSGVEAQAFLARRHYLRTTSDAHLLGVRLATAPIFLEEQSLPGDDGWQQVSAAVRRPGGPAAVLGVDEVSRSLLAGCRGQVALGTLIDLLAGFHGVDGDALAEAALPVVREAIGRGILFEAN</sequence>
<reference evidence="8 9" key="1">
    <citation type="submission" date="2018-11" db="EMBL/GenBank/DDBJ databases">
        <title>Gordonia insulae sp. nov., isolated from an island soil.</title>
        <authorList>
            <person name="Kim Y.S."/>
            <person name="Kim S.B."/>
        </authorList>
    </citation>
    <scope>NUCLEOTIDE SEQUENCE [LARGE SCALE GENOMIC DNA]</scope>
    <source>
        <strain evidence="8 9">MMS17-SY073</strain>
    </source>
</reference>
<dbReference type="EC" id="2.1.1.172" evidence="8"/>
<organism evidence="8 9">
    <name type="scientific">Gordonia insulae</name>
    <dbReference type="NCBI Taxonomy" id="2420509"/>
    <lineage>
        <taxon>Bacteria</taxon>
        <taxon>Bacillati</taxon>
        <taxon>Actinomycetota</taxon>
        <taxon>Actinomycetes</taxon>
        <taxon>Mycobacteriales</taxon>
        <taxon>Gordoniaceae</taxon>
        <taxon>Gordonia</taxon>
    </lineage>
</organism>
<feature type="domain" description="DUF7059" evidence="6">
    <location>
        <begin position="22"/>
        <end position="107"/>
    </location>
</feature>
<dbReference type="InterPro" id="IPR007848">
    <property type="entry name" value="Small_mtfrase_dom"/>
</dbReference>
<dbReference type="InterPro" id="IPR055487">
    <property type="entry name" value="DUF7059"/>
</dbReference>
<accession>A0A3G8JFX7</accession>
<dbReference type="AlphaFoldDB" id="A0A3G8JFX7"/>
<dbReference type="InterPro" id="IPR056684">
    <property type="entry name" value="DUF7782"/>
</dbReference>
<evidence type="ECO:0000256" key="3">
    <source>
        <dbReference type="ARBA" id="ARBA00022679"/>
    </source>
</evidence>
<keyword evidence="9" id="KW-1185">Reference proteome</keyword>
<evidence type="ECO:0000259" key="5">
    <source>
        <dbReference type="Pfam" id="PF05175"/>
    </source>
</evidence>
<dbReference type="Proteomes" id="UP000271469">
    <property type="component" value="Chromosome"/>
</dbReference>
<proteinExistence type="inferred from homology"/>
<dbReference type="InterPro" id="IPR052190">
    <property type="entry name" value="Euk-Arch_PrmC-MTase"/>
</dbReference>
<dbReference type="GO" id="GO:0035657">
    <property type="term" value="C:eRF1 methyltransferase complex"/>
    <property type="evidence" value="ECO:0007669"/>
    <property type="project" value="TreeGrafter"/>
</dbReference>
<keyword evidence="3 8" id="KW-0808">Transferase</keyword>
<dbReference type="Gene3D" id="3.40.50.150">
    <property type="entry name" value="Vaccinia Virus protein VP39"/>
    <property type="match status" value="1"/>
</dbReference>
<protein>
    <submittedName>
        <fullName evidence="8">Ribosomal RNA small subunit methyltransferase C</fullName>
        <ecNumber evidence="8">2.1.1.172</ecNumber>
    </submittedName>
</protein>
<keyword evidence="2 8" id="KW-0489">Methyltransferase</keyword>
<feature type="domain" description="DUF7782" evidence="7">
    <location>
        <begin position="387"/>
        <end position="498"/>
    </location>
</feature>
<gene>
    <name evidence="8" type="primary">rsmC</name>
    <name evidence="8" type="ORF">D7316_00498</name>
</gene>
<keyword evidence="4" id="KW-0949">S-adenosyl-L-methionine</keyword>
<dbReference type="Pfam" id="PF25004">
    <property type="entry name" value="DUF7782"/>
    <property type="match status" value="1"/>
</dbReference>
<evidence type="ECO:0000259" key="6">
    <source>
        <dbReference type="Pfam" id="PF23186"/>
    </source>
</evidence>
<evidence type="ECO:0000256" key="4">
    <source>
        <dbReference type="ARBA" id="ARBA00022691"/>
    </source>
</evidence>
<dbReference type="PANTHER" id="PTHR45875">
    <property type="entry name" value="METHYLTRANSFERASE N6AMT1"/>
    <property type="match status" value="1"/>
</dbReference>
<evidence type="ECO:0000313" key="9">
    <source>
        <dbReference type="Proteomes" id="UP000271469"/>
    </source>
</evidence>
<dbReference type="CDD" id="cd02440">
    <property type="entry name" value="AdoMet_MTases"/>
    <property type="match status" value="1"/>
</dbReference>
<dbReference type="Pfam" id="PF05175">
    <property type="entry name" value="MTS"/>
    <property type="match status" value="1"/>
</dbReference>
<dbReference type="InterPro" id="IPR002052">
    <property type="entry name" value="DNA_methylase_N6_adenine_CS"/>
</dbReference>
<dbReference type="PROSITE" id="PS00092">
    <property type="entry name" value="N6_MTASE"/>
    <property type="match status" value="1"/>
</dbReference>
<dbReference type="SUPFAM" id="SSF53335">
    <property type="entry name" value="S-adenosyl-L-methionine-dependent methyltransferases"/>
    <property type="match status" value="1"/>
</dbReference>
<dbReference type="OrthoDB" id="129465at2"/>
<dbReference type="Pfam" id="PF23186">
    <property type="entry name" value="DUF7059"/>
    <property type="match status" value="1"/>
</dbReference>
<dbReference type="KEGG" id="gom:D7316_00498"/>
<feature type="domain" description="Methyltransferase small" evidence="5">
    <location>
        <begin position="153"/>
        <end position="283"/>
    </location>
</feature>
<evidence type="ECO:0000256" key="2">
    <source>
        <dbReference type="ARBA" id="ARBA00022603"/>
    </source>
</evidence>
<comment type="similarity">
    <text evidence="1">Belongs to the eukaryotic/archaeal PrmC-related family.</text>
</comment>
<dbReference type="EMBL" id="CP033972">
    <property type="protein sequence ID" value="AZG43923.1"/>
    <property type="molecule type" value="Genomic_DNA"/>
</dbReference>
<name>A0A3G8JFX7_9ACTN</name>
<dbReference type="InterPro" id="IPR029063">
    <property type="entry name" value="SAM-dependent_MTases_sf"/>
</dbReference>
<evidence type="ECO:0000256" key="1">
    <source>
        <dbReference type="ARBA" id="ARBA00006149"/>
    </source>
</evidence>
<dbReference type="PANTHER" id="PTHR45875:SF1">
    <property type="entry name" value="METHYLTRANSFERASE N6AMT1"/>
    <property type="match status" value="1"/>
</dbReference>
<dbReference type="GO" id="GO:0008276">
    <property type="term" value="F:protein methyltransferase activity"/>
    <property type="evidence" value="ECO:0007669"/>
    <property type="project" value="TreeGrafter"/>
</dbReference>
<dbReference type="GO" id="GO:0052914">
    <property type="term" value="F:16S rRNA (guanine(1207)-N(2))-methyltransferase activity"/>
    <property type="evidence" value="ECO:0007669"/>
    <property type="project" value="UniProtKB-EC"/>
</dbReference>
<evidence type="ECO:0000313" key="8">
    <source>
        <dbReference type="EMBL" id="AZG43923.1"/>
    </source>
</evidence>
<dbReference type="RefSeq" id="WP_124706884.1">
    <property type="nucleotide sequence ID" value="NZ_CP033972.1"/>
</dbReference>